<feature type="transmembrane region" description="Helical" evidence="5">
    <location>
        <begin position="219"/>
        <end position="236"/>
    </location>
</feature>
<keyword evidence="2 5" id="KW-0812">Transmembrane</keyword>
<feature type="transmembrane region" description="Helical" evidence="5">
    <location>
        <begin position="186"/>
        <end position="207"/>
    </location>
</feature>
<dbReference type="GO" id="GO:0016020">
    <property type="term" value="C:membrane"/>
    <property type="evidence" value="ECO:0007669"/>
    <property type="project" value="UniProtKB-SubCell"/>
</dbReference>
<evidence type="ECO:0000313" key="7">
    <source>
        <dbReference type="EMBL" id="MSS42776.1"/>
    </source>
</evidence>
<dbReference type="InterPro" id="IPR006153">
    <property type="entry name" value="Cation/H_exchanger_TM"/>
</dbReference>
<evidence type="ECO:0000256" key="4">
    <source>
        <dbReference type="ARBA" id="ARBA00023136"/>
    </source>
</evidence>
<feature type="transmembrane region" description="Helical" evidence="5">
    <location>
        <begin position="86"/>
        <end position="109"/>
    </location>
</feature>
<dbReference type="PANTHER" id="PTHR43021:SF2">
    <property type="entry name" value="CATION_H+ EXCHANGER DOMAIN-CONTAINING PROTEIN"/>
    <property type="match status" value="1"/>
</dbReference>
<dbReference type="OrthoDB" id="9793589at2"/>
<name>A0A844FFP6_9FIRM</name>
<dbReference type="RefSeq" id="WP_154483157.1">
    <property type="nucleotide sequence ID" value="NZ_VULR01000003.1"/>
</dbReference>
<dbReference type="AlphaFoldDB" id="A0A844FFP6"/>
<dbReference type="Proteomes" id="UP000462760">
    <property type="component" value="Unassembled WGS sequence"/>
</dbReference>
<keyword evidence="3 5" id="KW-1133">Transmembrane helix</keyword>
<dbReference type="InterPro" id="IPR038770">
    <property type="entry name" value="Na+/solute_symporter_sf"/>
</dbReference>
<feature type="transmembrane region" description="Helical" evidence="5">
    <location>
        <begin position="360"/>
        <end position="383"/>
    </location>
</feature>
<evidence type="ECO:0000256" key="3">
    <source>
        <dbReference type="ARBA" id="ARBA00022989"/>
    </source>
</evidence>
<dbReference type="EMBL" id="VULR01000003">
    <property type="protein sequence ID" value="MSS42776.1"/>
    <property type="molecule type" value="Genomic_DNA"/>
</dbReference>
<comment type="caution">
    <text evidence="7">The sequence shown here is derived from an EMBL/GenBank/DDBJ whole genome shotgun (WGS) entry which is preliminary data.</text>
</comment>
<dbReference type="Gene3D" id="1.20.1530.20">
    <property type="match status" value="1"/>
</dbReference>
<keyword evidence="4 5" id="KW-0472">Membrane</keyword>
<feature type="transmembrane region" description="Helical" evidence="5">
    <location>
        <begin position="6"/>
        <end position="22"/>
    </location>
</feature>
<feature type="domain" description="Cation/H+ exchanger transmembrane" evidence="6">
    <location>
        <begin position="11"/>
        <end position="370"/>
    </location>
</feature>
<dbReference type="GO" id="GO:0015297">
    <property type="term" value="F:antiporter activity"/>
    <property type="evidence" value="ECO:0007669"/>
    <property type="project" value="InterPro"/>
</dbReference>
<feature type="transmembrane region" description="Helical" evidence="5">
    <location>
        <begin position="29"/>
        <end position="48"/>
    </location>
</feature>
<accession>A0A844FFP6</accession>
<proteinExistence type="predicted"/>
<dbReference type="PANTHER" id="PTHR43021">
    <property type="entry name" value="NA(+)/H(+) ANTIPORTER-RELATED"/>
    <property type="match status" value="1"/>
</dbReference>
<evidence type="ECO:0000256" key="1">
    <source>
        <dbReference type="ARBA" id="ARBA00004141"/>
    </source>
</evidence>
<dbReference type="GO" id="GO:1902600">
    <property type="term" value="P:proton transmembrane transport"/>
    <property type="evidence" value="ECO:0007669"/>
    <property type="project" value="InterPro"/>
</dbReference>
<organism evidence="7 8">
    <name type="scientific">Anaerosalibacter bizertensis</name>
    <dbReference type="NCBI Taxonomy" id="932217"/>
    <lineage>
        <taxon>Bacteria</taxon>
        <taxon>Bacillati</taxon>
        <taxon>Bacillota</taxon>
        <taxon>Tissierellia</taxon>
        <taxon>Tissierellales</taxon>
        <taxon>Sporanaerobacteraceae</taxon>
        <taxon>Anaerosalibacter</taxon>
    </lineage>
</organism>
<protein>
    <submittedName>
        <fullName evidence="7">Cation:proton antiporter</fullName>
    </submittedName>
</protein>
<evidence type="ECO:0000256" key="5">
    <source>
        <dbReference type="SAM" id="Phobius"/>
    </source>
</evidence>
<feature type="transmembrane region" description="Helical" evidence="5">
    <location>
        <begin position="115"/>
        <end position="135"/>
    </location>
</feature>
<feature type="transmembrane region" description="Helical" evidence="5">
    <location>
        <begin position="147"/>
        <end position="174"/>
    </location>
</feature>
<feature type="transmembrane region" description="Helical" evidence="5">
    <location>
        <begin position="54"/>
        <end position="74"/>
    </location>
</feature>
<comment type="subcellular location">
    <subcellularLocation>
        <location evidence="1">Membrane</location>
        <topology evidence="1">Multi-pass membrane protein</topology>
    </subcellularLocation>
</comment>
<dbReference type="Pfam" id="PF00999">
    <property type="entry name" value="Na_H_Exchanger"/>
    <property type="match status" value="1"/>
</dbReference>
<evidence type="ECO:0000313" key="8">
    <source>
        <dbReference type="Proteomes" id="UP000462760"/>
    </source>
</evidence>
<reference evidence="7 8" key="1">
    <citation type="submission" date="2019-08" db="EMBL/GenBank/DDBJ databases">
        <title>In-depth cultivation of the pig gut microbiome towards novel bacterial diversity and tailored functional studies.</title>
        <authorList>
            <person name="Wylensek D."/>
            <person name="Hitch T.C.A."/>
            <person name="Clavel T."/>
        </authorList>
    </citation>
    <scope>NUCLEOTIDE SEQUENCE [LARGE SCALE GENOMIC DNA]</scope>
    <source>
        <strain evidence="7 8">Med78-601-WT-4W-RMD-3</strain>
    </source>
</reference>
<feature type="transmembrane region" description="Helical" evidence="5">
    <location>
        <begin position="329"/>
        <end position="348"/>
    </location>
</feature>
<sequence length="393" mass="42000">MHMLFYIAIVLFAGMFFAKILAKFKLPNVTGYLIAGLIIGPSILGIIPKEGADKLSIISEAALSFIAYSIGSEFNIENLKNVGKGVIVITIFEALTVVALVDISMIFIFKQPVPFSLVLGAIAAATAPAATLMVIRQYKAKGPVVNTLLPVVAMDDAVGIIAFGISTTIAKAILNNSTNISVFKIIFIPLLEIFFALLLGFIMGIILTYLSKKARGEDSLLSIIIAVLFATTGIAIRFELSSLLACMMVGATLINIDPNNKRAFTTVERFTPPVLISFFTIAGVQLDLSILKDVGFLGIAYVIIRVAGKMLGAYLGARISKFPSTVQKYLGYTLIPQAGVAIGLSMVAQNTLPDPYGVRIRTIVLAGTVIYELVGPMITKMALIKAGEIQVGK</sequence>
<evidence type="ECO:0000256" key="2">
    <source>
        <dbReference type="ARBA" id="ARBA00022692"/>
    </source>
</evidence>
<feature type="transmembrane region" description="Helical" evidence="5">
    <location>
        <begin position="294"/>
        <end position="317"/>
    </location>
</feature>
<gene>
    <name evidence="7" type="ORF">FYJ27_03385</name>
</gene>
<evidence type="ECO:0000259" key="6">
    <source>
        <dbReference type="Pfam" id="PF00999"/>
    </source>
</evidence>